<sequence length="277" mass="32656">MFMKKIEQSEKAQQVVIFIHIPKSGGVTLQRILEKQYTSDTIFTIQSKMFHESIERFKYLPESQHRAIRLLKGHMFFGLHEFLPIPCRYITILRNPVDRIISHYYYVLQNPTHYLYQDVVSQKMNLGDYVCSGLSPELDNCQTRLLSGVQESIGVGQCSFELLEKAKTNLKSHFAVVGLLERFNETMILFKKVFGWKMPFYIQRNKTKKAFSYQNISQKILNSIIKTNQLDIELYKYGEALFEKSILKQDKYFKAEVLAFSVLNKIYQTYRSFLCFR</sequence>
<reference evidence="1 2" key="1">
    <citation type="submission" date="2008-07" db="EMBL/GenBank/DDBJ databases">
        <authorList>
            <person name="Tandeau de Marsac N."/>
            <person name="Ferriera S."/>
            <person name="Johnson J."/>
            <person name="Kravitz S."/>
            <person name="Beeson K."/>
            <person name="Sutton G."/>
            <person name="Rogers Y.-H."/>
            <person name="Friedman R."/>
            <person name="Frazier M."/>
            <person name="Venter J.C."/>
        </authorList>
    </citation>
    <scope>NUCLEOTIDE SEQUENCE [LARGE SCALE GENOMIC DNA]</scope>
    <source>
        <strain evidence="1 2">PCC 7420</strain>
    </source>
</reference>
<proteinExistence type="predicted"/>
<protein>
    <recommendedName>
        <fullName evidence="3">Sulfotransferase family</fullName>
    </recommendedName>
</protein>
<dbReference type="InterPro" id="IPR005331">
    <property type="entry name" value="Sulfotransferase"/>
</dbReference>
<dbReference type="GO" id="GO:0008146">
    <property type="term" value="F:sulfotransferase activity"/>
    <property type="evidence" value="ECO:0007669"/>
    <property type="project" value="InterPro"/>
</dbReference>
<dbReference type="Proteomes" id="UP000003835">
    <property type="component" value="Unassembled WGS sequence"/>
</dbReference>
<dbReference type="eggNOG" id="COG2226">
    <property type="taxonomic scope" value="Bacteria"/>
</dbReference>
<dbReference type="STRING" id="118168.MC7420_6994"/>
<dbReference type="AlphaFoldDB" id="B4VH94"/>
<dbReference type="EMBL" id="DS989841">
    <property type="protein sequence ID" value="EDX78341.1"/>
    <property type="molecule type" value="Genomic_DNA"/>
</dbReference>
<name>B4VH94_9CYAN</name>
<dbReference type="InterPro" id="IPR053259">
    <property type="entry name" value="Golvesin-related_Golgi"/>
</dbReference>
<evidence type="ECO:0000313" key="1">
    <source>
        <dbReference type="EMBL" id="EDX78341.1"/>
    </source>
</evidence>
<dbReference type="HOGENOM" id="CLU_054547_0_0_3"/>
<organism evidence="1 2">
    <name type="scientific">Coleofasciculus chthonoplastes PCC 7420</name>
    <dbReference type="NCBI Taxonomy" id="118168"/>
    <lineage>
        <taxon>Bacteria</taxon>
        <taxon>Bacillati</taxon>
        <taxon>Cyanobacteriota</taxon>
        <taxon>Cyanophyceae</taxon>
        <taxon>Coleofasciculales</taxon>
        <taxon>Coleofasciculaceae</taxon>
        <taxon>Coleofasciculus</taxon>
    </lineage>
</organism>
<dbReference type="OrthoDB" id="458615at2"/>
<dbReference type="InterPro" id="IPR027417">
    <property type="entry name" value="P-loop_NTPase"/>
</dbReference>
<dbReference type="SUPFAM" id="SSF52540">
    <property type="entry name" value="P-loop containing nucleoside triphosphate hydrolases"/>
    <property type="match status" value="1"/>
</dbReference>
<evidence type="ECO:0008006" key="3">
    <source>
        <dbReference type="Google" id="ProtNLM"/>
    </source>
</evidence>
<dbReference type="PANTHER" id="PTHR32301">
    <property type="entry name" value="COUNTIN RECEPTOR CNR3-RELATED"/>
    <property type="match status" value="1"/>
</dbReference>
<accession>B4VH94</accession>
<dbReference type="Gene3D" id="3.40.50.300">
    <property type="entry name" value="P-loop containing nucleotide triphosphate hydrolases"/>
    <property type="match status" value="1"/>
</dbReference>
<gene>
    <name evidence="1" type="ORF">MC7420_6994</name>
</gene>
<dbReference type="Pfam" id="PF03567">
    <property type="entry name" value="Sulfotransfer_2"/>
    <property type="match status" value="1"/>
</dbReference>
<dbReference type="GO" id="GO:0016020">
    <property type="term" value="C:membrane"/>
    <property type="evidence" value="ECO:0007669"/>
    <property type="project" value="InterPro"/>
</dbReference>
<keyword evidence="2" id="KW-1185">Reference proteome</keyword>
<evidence type="ECO:0000313" key="2">
    <source>
        <dbReference type="Proteomes" id="UP000003835"/>
    </source>
</evidence>
<dbReference type="PANTHER" id="PTHR32301:SF6">
    <property type="entry name" value="GOLVESIN-RELATED"/>
    <property type="match status" value="1"/>
</dbReference>